<dbReference type="PRINTS" id="PR00504">
    <property type="entry name" value="CHROMODOMAIN"/>
</dbReference>
<dbReference type="Pfam" id="PF00385">
    <property type="entry name" value="Chromo"/>
    <property type="match status" value="1"/>
</dbReference>
<dbReference type="InterPro" id="IPR008251">
    <property type="entry name" value="Chromo_shadow_dom"/>
</dbReference>
<dbReference type="AlphaFoldDB" id="A0A096MDA3"/>
<organism evidence="4 5">
    <name type="scientific">Poecilia formosa</name>
    <name type="common">Amazon molly</name>
    <name type="synonym">Limia formosa</name>
    <dbReference type="NCBI Taxonomy" id="48698"/>
    <lineage>
        <taxon>Eukaryota</taxon>
        <taxon>Metazoa</taxon>
        <taxon>Chordata</taxon>
        <taxon>Craniata</taxon>
        <taxon>Vertebrata</taxon>
        <taxon>Euteleostomi</taxon>
        <taxon>Actinopterygii</taxon>
        <taxon>Neopterygii</taxon>
        <taxon>Teleostei</taxon>
        <taxon>Neoteleostei</taxon>
        <taxon>Acanthomorphata</taxon>
        <taxon>Ovalentaria</taxon>
        <taxon>Atherinomorphae</taxon>
        <taxon>Cyprinodontiformes</taxon>
        <taxon>Poeciliidae</taxon>
        <taxon>Poeciliinae</taxon>
        <taxon>Poecilia</taxon>
    </lineage>
</organism>
<dbReference type="PROSITE" id="PS00598">
    <property type="entry name" value="CHROMO_1"/>
    <property type="match status" value="1"/>
</dbReference>
<dbReference type="InterPro" id="IPR000953">
    <property type="entry name" value="Chromo/chromo_shadow_dom"/>
</dbReference>
<name>A0A096MDA3_POEFO</name>
<dbReference type="SMART" id="SM00298">
    <property type="entry name" value="CHROMO"/>
    <property type="match status" value="2"/>
</dbReference>
<feature type="domain" description="Chromo" evidence="3">
    <location>
        <begin position="21"/>
        <end position="79"/>
    </location>
</feature>
<dbReference type="SUPFAM" id="SSF54160">
    <property type="entry name" value="Chromo domain-like"/>
    <property type="match status" value="2"/>
</dbReference>
<reference evidence="4" key="3">
    <citation type="submission" date="2025-09" db="UniProtKB">
        <authorList>
            <consortium name="Ensembl"/>
        </authorList>
    </citation>
    <scope>IDENTIFICATION</scope>
</reference>
<comment type="subcellular location">
    <subcellularLocation>
        <location evidence="1">Nucleus</location>
    </subcellularLocation>
</comment>
<dbReference type="InterPro" id="IPR023780">
    <property type="entry name" value="Chromo_domain"/>
</dbReference>
<dbReference type="GeneTree" id="ENSGT00940000166701"/>
<dbReference type="EMBL" id="AYCK01013331">
    <property type="status" value="NOT_ANNOTATED_CDS"/>
    <property type="molecule type" value="Genomic_DNA"/>
</dbReference>
<evidence type="ECO:0000256" key="1">
    <source>
        <dbReference type="ARBA" id="ARBA00004123"/>
    </source>
</evidence>
<dbReference type="GO" id="GO:0000792">
    <property type="term" value="C:heterochromatin"/>
    <property type="evidence" value="ECO:0007669"/>
    <property type="project" value="UniProtKB-ARBA"/>
</dbReference>
<dbReference type="FunFam" id="2.40.50.40:FF:000007">
    <property type="entry name" value="Chromobox protein homolog 1"/>
    <property type="match status" value="1"/>
</dbReference>
<evidence type="ECO:0000259" key="3">
    <source>
        <dbReference type="PROSITE" id="PS50013"/>
    </source>
</evidence>
<dbReference type="PROSITE" id="PS50013">
    <property type="entry name" value="CHROMO_2"/>
    <property type="match status" value="2"/>
</dbReference>
<feature type="domain" description="Chromo" evidence="3">
    <location>
        <begin position="133"/>
        <end position="191"/>
    </location>
</feature>
<dbReference type="GO" id="GO:0005634">
    <property type="term" value="C:nucleus"/>
    <property type="evidence" value="ECO:0007669"/>
    <property type="project" value="UniProtKB-SubCell"/>
</dbReference>
<dbReference type="InterPro" id="IPR017984">
    <property type="entry name" value="Chromo_dom_subgr"/>
</dbReference>
<evidence type="ECO:0000256" key="2">
    <source>
        <dbReference type="ARBA" id="ARBA00023242"/>
    </source>
</evidence>
<reference evidence="5" key="1">
    <citation type="submission" date="2013-10" db="EMBL/GenBank/DDBJ databases">
        <authorList>
            <person name="Schartl M."/>
            <person name="Warren W."/>
        </authorList>
    </citation>
    <scope>NUCLEOTIDE SEQUENCE [LARGE SCALE GENOMIC DNA]</scope>
    <source>
        <strain evidence="5">female</strain>
    </source>
</reference>
<dbReference type="SMART" id="SM00300">
    <property type="entry name" value="ChSh"/>
    <property type="match status" value="1"/>
</dbReference>
<dbReference type="Ensembl" id="ENSPFOT00000029345.1">
    <property type="protein sequence ID" value="ENSPFOP00000029394.1"/>
    <property type="gene ID" value="ENSPFOG00000003598.2"/>
</dbReference>
<keyword evidence="2" id="KW-0539">Nucleus</keyword>
<dbReference type="Pfam" id="PF01393">
    <property type="entry name" value="Chromo_shadow"/>
    <property type="match status" value="1"/>
</dbReference>
<proteinExistence type="predicted"/>
<evidence type="ECO:0000313" key="4">
    <source>
        <dbReference type="Ensembl" id="ENSPFOP00000029394.1"/>
    </source>
</evidence>
<reference evidence="4" key="2">
    <citation type="submission" date="2025-08" db="UniProtKB">
        <authorList>
            <consortium name="Ensembl"/>
        </authorList>
    </citation>
    <scope>IDENTIFICATION</scope>
</reference>
<evidence type="ECO:0000313" key="5">
    <source>
        <dbReference type="Proteomes" id="UP000028760"/>
    </source>
</evidence>
<dbReference type="OMA" id="WPQMVIG"/>
<keyword evidence="5" id="KW-1185">Reference proteome</keyword>
<dbReference type="Gene3D" id="2.40.50.40">
    <property type="match status" value="2"/>
</dbReference>
<dbReference type="Proteomes" id="UP000028760">
    <property type="component" value="Unassembled WGS sequence"/>
</dbReference>
<protein>
    <submittedName>
        <fullName evidence="4">Chromobox homolog 3b</fullName>
    </submittedName>
</protein>
<dbReference type="InterPro" id="IPR023779">
    <property type="entry name" value="Chromodomain_CS"/>
</dbReference>
<dbReference type="CDD" id="cd00034">
    <property type="entry name" value="CSD"/>
    <property type="match status" value="1"/>
</dbReference>
<dbReference type="InterPro" id="IPR051219">
    <property type="entry name" value="Heterochromatin_chromo-domain"/>
</dbReference>
<accession>A0A096MDA3</accession>
<dbReference type="PANTHER" id="PTHR22812">
    <property type="entry name" value="CHROMOBOX PROTEIN"/>
    <property type="match status" value="1"/>
</dbReference>
<dbReference type="InterPro" id="IPR016197">
    <property type="entry name" value="Chromo-like_dom_sf"/>
</dbReference>
<sequence length="193" mass="22561">MRKKQTAKQRKTEETTEVQEFVVEKIIRRRIFNGRVEYFLKWKGFTDAENTWEPEDNLDCPGLIEEFLRDAHLSREVEEEQSEQEFIPKEEMAKQETEIITGLCTRTKKEQNSGVLKPDDEESDAPTDLSTYLEPECIIGSTDRKGELMFLVKWKNSDEVALMSAREASARCPQVVIDFYEQKLTWHCGDSEQ</sequence>